<name>A0ABN1JKP9_9CLOT</name>
<accession>A0ABN1JKP9</accession>
<protein>
    <submittedName>
        <fullName evidence="1">Uncharacterized protein</fullName>
    </submittedName>
</protein>
<organism evidence="1 2">
    <name type="scientific">Clostridium oceanicum</name>
    <dbReference type="NCBI Taxonomy" id="1543"/>
    <lineage>
        <taxon>Bacteria</taxon>
        <taxon>Bacillati</taxon>
        <taxon>Bacillota</taxon>
        <taxon>Clostridia</taxon>
        <taxon>Eubacteriales</taxon>
        <taxon>Clostridiaceae</taxon>
        <taxon>Clostridium</taxon>
    </lineage>
</organism>
<comment type="caution">
    <text evidence="1">The sequence shown here is derived from an EMBL/GenBank/DDBJ whole genome shotgun (WGS) entry which is preliminary data.</text>
</comment>
<dbReference type="EMBL" id="BAAACG010000010">
    <property type="protein sequence ID" value="GAA0741743.1"/>
    <property type="molecule type" value="Genomic_DNA"/>
</dbReference>
<keyword evidence="2" id="KW-1185">Reference proteome</keyword>
<gene>
    <name evidence="1" type="ORF">GCM10008906_23330</name>
</gene>
<dbReference type="Proteomes" id="UP001501510">
    <property type="component" value="Unassembled WGS sequence"/>
</dbReference>
<sequence length="49" mass="5498">MIFYMAVRYEGDNGEPDLEVVDNMTSNKAPYMGKLSFPKSLILANLNSI</sequence>
<evidence type="ECO:0000313" key="1">
    <source>
        <dbReference type="EMBL" id="GAA0741743.1"/>
    </source>
</evidence>
<reference evidence="1 2" key="1">
    <citation type="journal article" date="2019" name="Int. J. Syst. Evol. Microbiol.">
        <title>The Global Catalogue of Microorganisms (GCM) 10K type strain sequencing project: providing services to taxonomists for standard genome sequencing and annotation.</title>
        <authorList>
            <consortium name="The Broad Institute Genomics Platform"/>
            <consortium name="The Broad Institute Genome Sequencing Center for Infectious Disease"/>
            <person name="Wu L."/>
            <person name="Ma J."/>
        </authorList>
    </citation>
    <scope>NUCLEOTIDE SEQUENCE [LARGE SCALE GENOMIC DNA]</scope>
    <source>
        <strain evidence="1 2">JCM 1407</strain>
    </source>
</reference>
<proteinExistence type="predicted"/>
<evidence type="ECO:0000313" key="2">
    <source>
        <dbReference type="Proteomes" id="UP001501510"/>
    </source>
</evidence>